<name>A0A4P9WLK5_9FUNG</name>
<dbReference type="Gene3D" id="3.40.720.10">
    <property type="entry name" value="Alkaline Phosphatase, subunit A"/>
    <property type="match status" value="1"/>
</dbReference>
<dbReference type="Proteomes" id="UP000269721">
    <property type="component" value="Unassembled WGS sequence"/>
</dbReference>
<reference evidence="2" key="1">
    <citation type="journal article" date="2018" name="Nat. Microbiol.">
        <title>Leveraging single-cell genomics to expand the fungal tree of life.</title>
        <authorList>
            <person name="Ahrendt S.R."/>
            <person name="Quandt C.A."/>
            <person name="Ciobanu D."/>
            <person name="Clum A."/>
            <person name="Salamov A."/>
            <person name="Andreopoulos B."/>
            <person name="Cheng J.F."/>
            <person name="Woyke T."/>
            <person name="Pelin A."/>
            <person name="Henrissat B."/>
            <person name="Reynolds N.K."/>
            <person name="Benny G.L."/>
            <person name="Smith M.E."/>
            <person name="James T.Y."/>
            <person name="Grigoriev I.V."/>
        </authorList>
    </citation>
    <scope>NUCLEOTIDE SEQUENCE [LARGE SCALE GENOMIC DNA]</scope>
</reference>
<organism evidence="1 2">
    <name type="scientific">Blyttiomyces helicus</name>
    <dbReference type="NCBI Taxonomy" id="388810"/>
    <lineage>
        <taxon>Eukaryota</taxon>
        <taxon>Fungi</taxon>
        <taxon>Fungi incertae sedis</taxon>
        <taxon>Chytridiomycota</taxon>
        <taxon>Chytridiomycota incertae sedis</taxon>
        <taxon>Chytridiomycetes</taxon>
        <taxon>Chytridiomycetes incertae sedis</taxon>
        <taxon>Blyttiomyces</taxon>
    </lineage>
</organism>
<keyword evidence="2" id="KW-1185">Reference proteome</keyword>
<gene>
    <name evidence="1" type="ORF">BDK51DRAFT_49440</name>
</gene>
<proteinExistence type="predicted"/>
<evidence type="ECO:0000313" key="2">
    <source>
        <dbReference type="Proteomes" id="UP000269721"/>
    </source>
</evidence>
<dbReference type="AlphaFoldDB" id="A0A4P9WLK5"/>
<dbReference type="SUPFAM" id="SSF53649">
    <property type="entry name" value="Alkaline phosphatase-like"/>
    <property type="match status" value="1"/>
</dbReference>
<protein>
    <submittedName>
        <fullName evidence="1">Alkaline-phosphatase-like protein</fullName>
    </submittedName>
</protein>
<evidence type="ECO:0000313" key="1">
    <source>
        <dbReference type="EMBL" id="RKO91536.1"/>
    </source>
</evidence>
<dbReference type="OrthoDB" id="4062651at2759"/>
<dbReference type="Pfam" id="PF01663">
    <property type="entry name" value="Phosphodiest"/>
    <property type="match status" value="1"/>
</dbReference>
<dbReference type="InterPro" id="IPR002591">
    <property type="entry name" value="Phosphodiest/P_Trfase"/>
</dbReference>
<dbReference type="InterPro" id="IPR017850">
    <property type="entry name" value="Alkaline_phosphatase_core_sf"/>
</dbReference>
<accession>A0A4P9WLK5</accession>
<sequence>MLTPLLPCRTDGPCTPQPTIFTLLRAAHPSTTLGAFFSWRPLRTLLAPTLTLNTTFHAPDPASIAAATAFISTSRPELTFVHIGAVDEAGHQGDDMVEAVARADALVGEVVKAVEEALERAVVVVISDHGRDADGVGHGGATLGEVETQVIAWGHNIRRNHQLLTPLRPMDLTATALTSLGVPLPLQWTARPIPEIFTNNPIPSISPTPPKSPLTPWIYRNRDAASPTCVRRFSLDGGGWVRRVWAWWVEQGSFLCGVLVGAFGAALVAWGEVWVRWAVKAVRRPRGRVERTPLLAVTVVHGKA</sequence>
<dbReference type="EMBL" id="KZ995023">
    <property type="protein sequence ID" value="RKO91536.1"/>
    <property type="molecule type" value="Genomic_DNA"/>
</dbReference>